<keyword evidence="2" id="KW-1185">Reference proteome</keyword>
<sequence length="49" mass="5669">FDSTKRDKKIEFKVKTKIDYLDNKALKIIKKAAKMNHINKVSKSGFKNG</sequence>
<accession>A0ABM8VYT5</accession>
<comment type="caution">
    <text evidence="1">The sequence shown here is derived from an EMBL/GenBank/DDBJ whole genome shotgun (WGS) entry which is preliminary data.</text>
</comment>
<proteinExistence type="predicted"/>
<gene>
    <name evidence="1" type="ORF">GMARGA_LOCUS1247</name>
</gene>
<name>A0ABM8VYT5_GIGMA</name>
<feature type="non-terminal residue" evidence="1">
    <location>
        <position position="1"/>
    </location>
</feature>
<dbReference type="EMBL" id="CAJVQB010000309">
    <property type="protein sequence ID" value="CAG8481207.1"/>
    <property type="molecule type" value="Genomic_DNA"/>
</dbReference>
<evidence type="ECO:0000313" key="1">
    <source>
        <dbReference type="EMBL" id="CAG8481207.1"/>
    </source>
</evidence>
<dbReference type="Proteomes" id="UP000789901">
    <property type="component" value="Unassembled WGS sequence"/>
</dbReference>
<organism evidence="1 2">
    <name type="scientific">Gigaspora margarita</name>
    <dbReference type="NCBI Taxonomy" id="4874"/>
    <lineage>
        <taxon>Eukaryota</taxon>
        <taxon>Fungi</taxon>
        <taxon>Fungi incertae sedis</taxon>
        <taxon>Mucoromycota</taxon>
        <taxon>Glomeromycotina</taxon>
        <taxon>Glomeromycetes</taxon>
        <taxon>Diversisporales</taxon>
        <taxon>Gigasporaceae</taxon>
        <taxon>Gigaspora</taxon>
    </lineage>
</organism>
<reference evidence="1 2" key="1">
    <citation type="submission" date="2021-06" db="EMBL/GenBank/DDBJ databases">
        <authorList>
            <person name="Kallberg Y."/>
            <person name="Tangrot J."/>
            <person name="Rosling A."/>
        </authorList>
    </citation>
    <scope>NUCLEOTIDE SEQUENCE [LARGE SCALE GENOMIC DNA]</scope>
    <source>
        <strain evidence="1 2">120-4 pot B 10/14</strain>
    </source>
</reference>
<protein>
    <submittedName>
        <fullName evidence="1">32384_t:CDS:1</fullName>
    </submittedName>
</protein>
<evidence type="ECO:0000313" key="2">
    <source>
        <dbReference type="Proteomes" id="UP000789901"/>
    </source>
</evidence>